<dbReference type="EMBL" id="CP061800">
    <property type="protein sequence ID" value="QTA90955.1"/>
    <property type="molecule type" value="Genomic_DNA"/>
</dbReference>
<reference evidence="1" key="1">
    <citation type="journal article" date="2021" name="Microb. Physiol.">
        <title>Proteogenomic Insights into the Physiology of Marine, Sulfate-Reducing, Filamentous Desulfonema limicola and Desulfonema magnum.</title>
        <authorList>
            <person name="Schnaars V."/>
            <person name="Wohlbrand L."/>
            <person name="Scheve S."/>
            <person name="Hinrichs C."/>
            <person name="Reinhardt R."/>
            <person name="Rabus R."/>
        </authorList>
    </citation>
    <scope>NUCLEOTIDE SEQUENCE</scope>
    <source>
        <strain evidence="1">4be13</strain>
    </source>
</reference>
<protein>
    <submittedName>
        <fullName evidence="1">Uncharacterized protein</fullName>
    </submittedName>
</protein>
<gene>
    <name evidence="1" type="ORF">dnm_070190</name>
</gene>
<dbReference type="Proteomes" id="UP000663722">
    <property type="component" value="Chromosome"/>
</dbReference>
<keyword evidence="2" id="KW-1185">Reference proteome</keyword>
<evidence type="ECO:0000313" key="1">
    <source>
        <dbReference type="EMBL" id="QTA90955.1"/>
    </source>
</evidence>
<evidence type="ECO:0000313" key="2">
    <source>
        <dbReference type="Proteomes" id="UP000663722"/>
    </source>
</evidence>
<sequence length="72" mass="8341">MLKKLCHPLTSDSYPTFVFIKCKLINEGCLRFEQKICHSCESRNPFLADAVFRELWIPAFAGMTEKNLNIEC</sequence>
<proteinExistence type="predicted"/>
<dbReference type="AlphaFoldDB" id="A0A975BTN5"/>
<dbReference type="KEGG" id="dmm:dnm_070190"/>
<organism evidence="1 2">
    <name type="scientific">Desulfonema magnum</name>
    <dbReference type="NCBI Taxonomy" id="45655"/>
    <lineage>
        <taxon>Bacteria</taxon>
        <taxon>Pseudomonadati</taxon>
        <taxon>Thermodesulfobacteriota</taxon>
        <taxon>Desulfobacteria</taxon>
        <taxon>Desulfobacterales</taxon>
        <taxon>Desulfococcaceae</taxon>
        <taxon>Desulfonema</taxon>
    </lineage>
</organism>
<name>A0A975BTN5_9BACT</name>
<accession>A0A975BTN5</accession>